<dbReference type="GO" id="GO:0038023">
    <property type="term" value="F:signaling receptor activity"/>
    <property type="evidence" value="ECO:0007669"/>
    <property type="project" value="TreeGrafter"/>
</dbReference>
<dbReference type="GO" id="GO:0010427">
    <property type="term" value="F:abscisic acid binding"/>
    <property type="evidence" value="ECO:0007669"/>
    <property type="project" value="TreeGrafter"/>
</dbReference>
<dbReference type="Pfam" id="PF00407">
    <property type="entry name" value="Bet_v_1"/>
    <property type="match status" value="1"/>
</dbReference>
<comment type="similarity">
    <text evidence="1">Belongs to the BetVI family.</text>
</comment>
<name>A0A7N0U883_KALFE</name>
<dbReference type="AlphaFoldDB" id="A0A7N0U883"/>
<dbReference type="SUPFAM" id="SSF55961">
    <property type="entry name" value="Bet v1-like"/>
    <property type="match status" value="1"/>
</dbReference>
<dbReference type="GO" id="GO:0006952">
    <property type="term" value="P:defense response"/>
    <property type="evidence" value="ECO:0007669"/>
    <property type="project" value="InterPro"/>
</dbReference>
<dbReference type="GO" id="GO:0009738">
    <property type="term" value="P:abscisic acid-activated signaling pathway"/>
    <property type="evidence" value="ECO:0007669"/>
    <property type="project" value="TreeGrafter"/>
</dbReference>
<dbReference type="GO" id="GO:0005737">
    <property type="term" value="C:cytoplasm"/>
    <property type="evidence" value="ECO:0007669"/>
    <property type="project" value="TreeGrafter"/>
</dbReference>
<feature type="domain" description="Bet v I/Major latex protein" evidence="2">
    <location>
        <begin position="4"/>
        <end position="148"/>
    </location>
</feature>
<evidence type="ECO:0000313" key="4">
    <source>
        <dbReference type="Proteomes" id="UP000594263"/>
    </source>
</evidence>
<dbReference type="PANTHER" id="PTHR31213">
    <property type="entry name" value="OS08G0374000 PROTEIN-RELATED"/>
    <property type="match status" value="1"/>
</dbReference>
<dbReference type="Gene3D" id="3.30.530.20">
    <property type="match status" value="1"/>
</dbReference>
<evidence type="ECO:0000256" key="1">
    <source>
        <dbReference type="ARBA" id="ARBA00009744"/>
    </source>
</evidence>
<proteinExistence type="inferred from homology"/>
<evidence type="ECO:0000313" key="3">
    <source>
        <dbReference type="EnsemblPlants" id="Kaladp0057s0107.1.v1.1"/>
    </source>
</evidence>
<sequence length="153" mass="16961">MAYETKTQAKVSVGIQTLWKALSHDMRFIVPKAFSTHVRDIQLLEGDGGLHSILLFHLSDGASERYQKERIVEFDESSCSIGLEVTEGGKLDAGFSAYTTFFKLTAAAEAETVVDIRVVYQTDTGESLISTQKTTDPTLSFLNCLEAYLRNEV</sequence>
<dbReference type="InterPro" id="IPR023393">
    <property type="entry name" value="START-like_dom_sf"/>
</dbReference>
<dbReference type="Gramene" id="Kaladp0057s0107.1.v1.1">
    <property type="protein sequence ID" value="Kaladp0057s0107.1.v1.1"/>
    <property type="gene ID" value="Kaladp0057s0107.v1.1"/>
</dbReference>
<dbReference type="PANTHER" id="PTHR31213:SF64">
    <property type="entry name" value="PHYTOHORMONE-BINDING PROTEIN"/>
    <property type="match status" value="1"/>
</dbReference>
<dbReference type="EnsemblPlants" id="Kaladp0057s0107.1.v1.1">
    <property type="protein sequence ID" value="Kaladp0057s0107.1.v1.1"/>
    <property type="gene ID" value="Kaladp0057s0107.v1.1"/>
</dbReference>
<dbReference type="GO" id="GO:0005634">
    <property type="term" value="C:nucleus"/>
    <property type="evidence" value="ECO:0007669"/>
    <property type="project" value="TreeGrafter"/>
</dbReference>
<keyword evidence="4" id="KW-1185">Reference proteome</keyword>
<organism evidence="3 4">
    <name type="scientific">Kalanchoe fedtschenkoi</name>
    <name type="common">Lavender scallops</name>
    <name type="synonym">South American air plant</name>
    <dbReference type="NCBI Taxonomy" id="63787"/>
    <lineage>
        <taxon>Eukaryota</taxon>
        <taxon>Viridiplantae</taxon>
        <taxon>Streptophyta</taxon>
        <taxon>Embryophyta</taxon>
        <taxon>Tracheophyta</taxon>
        <taxon>Spermatophyta</taxon>
        <taxon>Magnoliopsida</taxon>
        <taxon>eudicotyledons</taxon>
        <taxon>Gunneridae</taxon>
        <taxon>Pentapetalae</taxon>
        <taxon>Saxifragales</taxon>
        <taxon>Crassulaceae</taxon>
        <taxon>Kalanchoe</taxon>
    </lineage>
</organism>
<evidence type="ECO:0000259" key="2">
    <source>
        <dbReference type="Pfam" id="PF00407"/>
    </source>
</evidence>
<accession>A0A7N0U883</accession>
<dbReference type="InterPro" id="IPR000916">
    <property type="entry name" value="Bet_v_I/MLP"/>
</dbReference>
<dbReference type="InterPro" id="IPR050279">
    <property type="entry name" value="Plant_def-hormone_signal"/>
</dbReference>
<dbReference type="Proteomes" id="UP000594263">
    <property type="component" value="Unplaced"/>
</dbReference>
<reference evidence="3" key="1">
    <citation type="submission" date="2021-01" db="UniProtKB">
        <authorList>
            <consortium name="EnsemblPlants"/>
        </authorList>
    </citation>
    <scope>IDENTIFICATION</scope>
</reference>
<dbReference type="OMA" id="YQRERIT"/>
<protein>
    <recommendedName>
        <fullName evidence="2">Bet v I/Major latex protein domain-containing protein</fullName>
    </recommendedName>
</protein>
<dbReference type="GO" id="GO:0004864">
    <property type="term" value="F:protein phosphatase inhibitor activity"/>
    <property type="evidence" value="ECO:0007669"/>
    <property type="project" value="TreeGrafter"/>
</dbReference>